<feature type="repeat" description="TPR" evidence="1">
    <location>
        <begin position="260"/>
        <end position="293"/>
    </location>
</feature>
<dbReference type="EMBL" id="JAKJSC010000001">
    <property type="protein sequence ID" value="MDE5417943.1"/>
    <property type="molecule type" value="Genomic_DNA"/>
</dbReference>
<evidence type="ECO:0000256" key="3">
    <source>
        <dbReference type="SAM" id="Phobius"/>
    </source>
</evidence>
<reference evidence="4 5" key="1">
    <citation type="submission" date="2022-01" db="EMBL/GenBank/DDBJ databases">
        <title>Labilibaculum sp. nov, a marine bacterium isolated from Antarctica.</title>
        <authorList>
            <person name="Dai W."/>
        </authorList>
    </citation>
    <scope>NUCLEOTIDE SEQUENCE [LARGE SCALE GENOMIC DNA]</scope>
    <source>
        <strain evidence="4 5">DW002</strain>
    </source>
</reference>
<dbReference type="PROSITE" id="PS50005">
    <property type="entry name" value="TPR"/>
    <property type="match status" value="1"/>
</dbReference>
<dbReference type="Gene3D" id="1.25.40.10">
    <property type="entry name" value="Tetratricopeptide repeat domain"/>
    <property type="match status" value="1"/>
</dbReference>
<evidence type="ECO:0000313" key="5">
    <source>
        <dbReference type="Proteomes" id="UP001528920"/>
    </source>
</evidence>
<dbReference type="InterPro" id="IPR019734">
    <property type="entry name" value="TPR_rpt"/>
</dbReference>
<protein>
    <recommendedName>
        <fullName evidence="6">MalT-like TPR region domain-containing protein</fullName>
    </recommendedName>
</protein>
<keyword evidence="3" id="KW-0472">Membrane</keyword>
<feature type="transmembrane region" description="Helical" evidence="3">
    <location>
        <begin position="368"/>
        <end position="388"/>
    </location>
</feature>
<keyword evidence="1" id="KW-0802">TPR repeat</keyword>
<gene>
    <name evidence="4" type="ORF">L3049_07975</name>
</gene>
<dbReference type="InterPro" id="IPR011990">
    <property type="entry name" value="TPR-like_helical_dom_sf"/>
</dbReference>
<name>A0ABT5VTX8_9BACT</name>
<evidence type="ECO:0000256" key="2">
    <source>
        <dbReference type="SAM" id="Coils"/>
    </source>
</evidence>
<sequence>MKNIFAILFTCLLLVIGKDSNCQNQIENQISIIEDKLYFHPAEGEMMLEDLISKTGKDEFEKYYGQVNFLFGLLAYKKAEQDNAIDYLEKALITFVNNENELYQGKAQLILGWLAERIGYWQQSKIHYYKVIDLVNKKNKREQGLAYLGLARCKNYLREAKGNDLQKGTGLLNSMEVKEYSLYAEFLNLLIKKSNNETPGKLLNIADEYEKLDLYTNAASVYKVLAQHSKKLREWNVAHNYLDKALGLAISDYPSTSLLPSLFQLKGLVYFYQGDYEDARLSLNKSLTLSEEYNQDFSKYYAYKALCRIDTLMGDYKSGFTHLVKANENHRSNDRKAEKQLARLMETSLNLITLEEENTRLKSQTKNILLMLLGAVVVLFFSFSIIGLKFKLKNKEKLEKAKEKKLALQSLLVGLGEKRSLLGYKENALELQKRMDTNSLFHDDFEECYPESINKIESAYPQLTRSDARYAVMFSLKLPDDVIAEIKNVNPDSIRKTKFRMRKKLSLETGCDLGHFFSSALKLRQKNYR</sequence>
<dbReference type="SUPFAM" id="SSF48452">
    <property type="entry name" value="TPR-like"/>
    <property type="match status" value="1"/>
</dbReference>
<feature type="coiled-coil region" evidence="2">
    <location>
        <begin position="327"/>
        <end position="364"/>
    </location>
</feature>
<keyword evidence="2" id="KW-0175">Coiled coil</keyword>
<accession>A0ABT5VTX8</accession>
<keyword evidence="3" id="KW-1133">Transmembrane helix</keyword>
<dbReference type="RefSeq" id="WP_275109278.1">
    <property type="nucleotide sequence ID" value="NZ_JAKJSC010000001.1"/>
</dbReference>
<evidence type="ECO:0000256" key="1">
    <source>
        <dbReference type="PROSITE-ProRule" id="PRU00339"/>
    </source>
</evidence>
<proteinExistence type="predicted"/>
<comment type="caution">
    <text evidence="4">The sequence shown here is derived from an EMBL/GenBank/DDBJ whole genome shotgun (WGS) entry which is preliminary data.</text>
</comment>
<evidence type="ECO:0008006" key="6">
    <source>
        <dbReference type="Google" id="ProtNLM"/>
    </source>
</evidence>
<dbReference type="SMART" id="SM00028">
    <property type="entry name" value="TPR"/>
    <property type="match status" value="3"/>
</dbReference>
<evidence type="ECO:0000313" key="4">
    <source>
        <dbReference type="EMBL" id="MDE5417943.1"/>
    </source>
</evidence>
<organism evidence="4 5">
    <name type="scientific">Paralabilibaculum antarcticum</name>
    <dbReference type="NCBI Taxonomy" id="2912572"/>
    <lineage>
        <taxon>Bacteria</taxon>
        <taxon>Pseudomonadati</taxon>
        <taxon>Bacteroidota</taxon>
        <taxon>Bacteroidia</taxon>
        <taxon>Marinilabiliales</taxon>
        <taxon>Marinifilaceae</taxon>
        <taxon>Paralabilibaculum</taxon>
    </lineage>
</organism>
<dbReference type="Proteomes" id="UP001528920">
    <property type="component" value="Unassembled WGS sequence"/>
</dbReference>
<keyword evidence="3" id="KW-0812">Transmembrane</keyword>
<keyword evidence="5" id="KW-1185">Reference proteome</keyword>